<evidence type="ECO:0000313" key="3">
    <source>
        <dbReference type="Proteomes" id="UP000032452"/>
    </source>
</evidence>
<reference evidence="2 3" key="1">
    <citation type="submission" date="2015-02" db="EMBL/GenBank/DDBJ databases">
        <title>Draft genome of a novel marine cyanobacterium (Chroococcales) isolated from South Atlantic Ocean.</title>
        <authorList>
            <person name="Rigonato J."/>
            <person name="Alvarenga D.O."/>
            <person name="Branco L.H."/>
            <person name="Varani A.M."/>
            <person name="Brandini F.P."/>
            <person name="Fiore M.F."/>
        </authorList>
    </citation>
    <scope>NUCLEOTIDE SEQUENCE [LARGE SCALE GENOMIC DNA]</scope>
    <source>
        <strain evidence="2 3">CENA595</strain>
    </source>
</reference>
<keyword evidence="3" id="KW-1185">Reference proteome</keyword>
<comment type="caution">
    <text evidence="2">The sequence shown here is derived from an EMBL/GenBank/DDBJ whole genome shotgun (WGS) entry which is preliminary data.</text>
</comment>
<gene>
    <name evidence="2" type="ORF">UH38_09255</name>
</gene>
<accession>A0A0D8ZXH4</accession>
<name>A0A0D8ZXH4_9CYAN</name>
<dbReference type="Proteomes" id="UP000032452">
    <property type="component" value="Unassembled WGS sequence"/>
</dbReference>
<dbReference type="EMBL" id="JYON01000008">
    <property type="protein sequence ID" value="KJH71911.1"/>
    <property type="molecule type" value="Genomic_DNA"/>
</dbReference>
<feature type="compositionally biased region" description="Basic and acidic residues" evidence="1">
    <location>
        <begin position="60"/>
        <end position="74"/>
    </location>
</feature>
<protein>
    <submittedName>
        <fullName evidence="2">Uncharacterized protein</fullName>
    </submittedName>
</protein>
<proteinExistence type="predicted"/>
<dbReference type="STRING" id="1618023.UH38_09255"/>
<dbReference type="PATRIC" id="fig|1618023.3.peg.3595"/>
<evidence type="ECO:0000256" key="1">
    <source>
        <dbReference type="SAM" id="MobiDB-lite"/>
    </source>
</evidence>
<dbReference type="AlphaFoldDB" id="A0A0D8ZXH4"/>
<dbReference type="OrthoDB" id="582888at2"/>
<evidence type="ECO:0000313" key="2">
    <source>
        <dbReference type="EMBL" id="KJH71911.1"/>
    </source>
</evidence>
<dbReference type="RefSeq" id="WP_045054378.1">
    <property type="nucleotide sequence ID" value="NZ_CAWMDP010000041.1"/>
</dbReference>
<feature type="compositionally biased region" description="Polar residues" evidence="1">
    <location>
        <begin position="49"/>
        <end position="59"/>
    </location>
</feature>
<organism evidence="2 3">
    <name type="scientific">Aliterella atlantica CENA595</name>
    <dbReference type="NCBI Taxonomy" id="1618023"/>
    <lineage>
        <taxon>Bacteria</taxon>
        <taxon>Bacillati</taxon>
        <taxon>Cyanobacteriota</taxon>
        <taxon>Cyanophyceae</taxon>
        <taxon>Chroococcidiopsidales</taxon>
        <taxon>Aliterellaceae</taxon>
        <taxon>Aliterella</taxon>
    </lineage>
</organism>
<sequence>MQPIFSMLTNAFRQVLVILLIGFISLSSLFVVSTQASFAATPNQKLIQQENLDKQSQSASDREQAYEEQIKAAEDPDKVFSENLKEYRKENPGENVLEKAAEGAEKIVEKVTGK</sequence>
<feature type="region of interest" description="Disordered" evidence="1">
    <location>
        <begin position="49"/>
        <end position="74"/>
    </location>
</feature>